<dbReference type="GO" id="GO:0006606">
    <property type="term" value="P:protein import into nucleus"/>
    <property type="evidence" value="ECO:0007669"/>
    <property type="project" value="TreeGrafter"/>
</dbReference>
<keyword evidence="4" id="KW-0509">mRNA transport</keyword>
<dbReference type="Proteomes" id="UP000801492">
    <property type="component" value="Unassembled WGS sequence"/>
</dbReference>
<evidence type="ECO:0000256" key="6">
    <source>
        <dbReference type="ARBA" id="ARBA00023010"/>
    </source>
</evidence>
<evidence type="ECO:0000256" key="2">
    <source>
        <dbReference type="ARBA" id="ARBA00005911"/>
    </source>
</evidence>
<evidence type="ECO:0000256" key="5">
    <source>
        <dbReference type="ARBA" id="ARBA00022927"/>
    </source>
</evidence>
<comment type="subcellular location">
    <subcellularLocation>
        <location evidence="1">Nucleus</location>
        <location evidence="1">Nuclear pore complex</location>
    </subcellularLocation>
</comment>
<comment type="similarity">
    <text evidence="2">Belongs to the nucleoporin NSP1/NUP62 family.</text>
</comment>
<name>A0A8K0D926_IGNLU</name>
<dbReference type="PANTHER" id="PTHR12084:SF0">
    <property type="entry name" value="NUCLEAR PORE GLYCOPROTEIN P62"/>
    <property type="match status" value="1"/>
</dbReference>
<gene>
    <name evidence="11" type="ORF">ILUMI_06908</name>
</gene>
<dbReference type="AlphaFoldDB" id="A0A8K0D926"/>
<evidence type="ECO:0000313" key="11">
    <source>
        <dbReference type="EMBL" id="KAF2899267.1"/>
    </source>
</evidence>
<keyword evidence="5" id="KW-0653">Protein transport</keyword>
<dbReference type="InterPro" id="IPR026010">
    <property type="entry name" value="NSP1/NUP62"/>
</dbReference>
<proteinExistence type="inferred from homology"/>
<sequence>MAYNLGTTKSATGFTILAANTGGQFGATNTAAGGDLGTQAKPSTLFSTPLSSAAAPATTATLNFGFGGATATATTTTTTTTGLAFGAPTSAPQFSLGAALSTAPASSTGFGFGASLTTTTAPSTSFSLGSTTLSFASPATTSAAPLGFTALGMTATTSSAPSFSFGGLTTTTTAIASALPAAGTLSFAQLEDAINKWTVDLEEQGKVFANQAKHLNAWDRLLMTNGEKILSVSNGVERIKQQQQQLDQELDFVLAQQKELEECIIPLEKEYKDVPVSDVDRDQTYKLAENIDAQLKQMSEDLKEIIEHLNESNKVQELSDPVAQIGRILNAHMNSLQWIDRSTSQISSHLDEIAKMHDLNRRNHENIHGA</sequence>
<dbReference type="PANTHER" id="PTHR12084">
    <property type="entry name" value="NUCLEAR PORE GLYCOPROTEIN P62-RELATED"/>
    <property type="match status" value="1"/>
</dbReference>
<dbReference type="GO" id="GO:0006405">
    <property type="term" value="P:RNA export from nucleus"/>
    <property type="evidence" value="ECO:0007669"/>
    <property type="project" value="TreeGrafter"/>
</dbReference>
<reference evidence="11" key="1">
    <citation type="submission" date="2019-08" db="EMBL/GenBank/DDBJ databases">
        <title>The genome of the North American firefly Photinus pyralis.</title>
        <authorList>
            <consortium name="Photinus pyralis genome working group"/>
            <person name="Fallon T.R."/>
            <person name="Sander Lower S.E."/>
            <person name="Weng J.-K."/>
        </authorList>
    </citation>
    <scope>NUCLEOTIDE SEQUENCE</scope>
    <source>
        <strain evidence="11">TRF0915ILg1</strain>
        <tissue evidence="11">Whole body</tissue>
    </source>
</reference>
<accession>A0A8K0D926</accession>
<keyword evidence="12" id="KW-1185">Reference proteome</keyword>
<dbReference type="OrthoDB" id="344345at2759"/>
<comment type="caution">
    <text evidence="11">The sequence shown here is derived from an EMBL/GenBank/DDBJ whole genome shotgun (WGS) entry which is preliminary data.</text>
</comment>
<protein>
    <recommendedName>
        <fullName evidence="10">Nucleoporin NSP1-like C-terminal domain-containing protein</fullName>
    </recommendedName>
</protein>
<feature type="coiled-coil region" evidence="9">
    <location>
        <begin position="288"/>
        <end position="315"/>
    </location>
</feature>
<evidence type="ECO:0000259" key="10">
    <source>
        <dbReference type="Pfam" id="PF05064"/>
    </source>
</evidence>
<dbReference type="GO" id="GO:0044613">
    <property type="term" value="C:nuclear pore central transport channel"/>
    <property type="evidence" value="ECO:0007669"/>
    <property type="project" value="TreeGrafter"/>
</dbReference>
<keyword evidence="9" id="KW-0175">Coiled coil</keyword>
<evidence type="ECO:0000313" key="12">
    <source>
        <dbReference type="Proteomes" id="UP000801492"/>
    </source>
</evidence>
<evidence type="ECO:0000256" key="7">
    <source>
        <dbReference type="ARBA" id="ARBA00023132"/>
    </source>
</evidence>
<organism evidence="11 12">
    <name type="scientific">Ignelater luminosus</name>
    <name type="common">Cucubano</name>
    <name type="synonym">Pyrophorus luminosus</name>
    <dbReference type="NCBI Taxonomy" id="2038154"/>
    <lineage>
        <taxon>Eukaryota</taxon>
        <taxon>Metazoa</taxon>
        <taxon>Ecdysozoa</taxon>
        <taxon>Arthropoda</taxon>
        <taxon>Hexapoda</taxon>
        <taxon>Insecta</taxon>
        <taxon>Pterygota</taxon>
        <taxon>Neoptera</taxon>
        <taxon>Endopterygota</taxon>
        <taxon>Coleoptera</taxon>
        <taxon>Polyphaga</taxon>
        <taxon>Elateriformia</taxon>
        <taxon>Elateroidea</taxon>
        <taxon>Elateridae</taxon>
        <taxon>Agrypninae</taxon>
        <taxon>Pyrophorini</taxon>
        <taxon>Ignelater</taxon>
    </lineage>
</organism>
<dbReference type="Gene3D" id="1.20.5.170">
    <property type="match status" value="1"/>
</dbReference>
<evidence type="ECO:0000256" key="1">
    <source>
        <dbReference type="ARBA" id="ARBA00004567"/>
    </source>
</evidence>
<dbReference type="FunFam" id="1.20.5.170:FF:000040">
    <property type="entry name" value="Nuclear pore glycoprotein p62"/>
    <property type="match status" value="1"/>
</dbReference>
<dbReference type="GO" id="GO:0017056">
    <property type="term" value="F:structural constituent of nuclear pore"/>
    <property type="evidence" value="ECO:0007669"/>
    <property type="project" value="InterPro"/>
</dbReference>
<feature type="domain" description="Nucleoporin NSP1-like C-terminal" evidence="10">
    <location>
        <begin position="182"/>
        <end position="273"/>
    </location>
</feature>
<keyword evidence="6" id="KW-0811">Translocation</keyword>
<keyword evidence="7" id="KW-0906">Nuclear pore complex</keyword>
<evidence type="ECO:0000256" key="8">
    <source>
        <dbReference type="ARBA" id="ARBA00023242"/>
    </source>
</evidence>
<dbReference type="InterPro" id="IPR007758">
    <property type="entry name" value="Nucleoporin_NSP1_C"/>
</dbReference>
<evidence type="ECO:0000256" key="9">
    <source>
        <dbReference type="SAM" id="Coils"/>
    </source>
</evidence>
<dbReference type="GO" id="GO:0005543">
    <property type="term" value="F:phospholipid binding"/>
    <property type="evidence" value="ECO:0007669"/>
    <property type="project" value="TreeGrafter"/>
</dbReference>
<dbReference type="GO" id="GO:0051028">
    <property type="term" value="P:mRNA transport"/>
    <property type="evidence" value="ECO:0007669"/>
    <property type="project" value="UniProtKB-KW"/>
</dbReference>
<evidence type="ECO:0000256" key="3">
    <source>
        <dbReference type="ARBA" id="ARBA00022448"/>
    </source>
</evidence>
<keyword evidence="3" id="KW-0813">Transport</keyword>
<evidence type="ECO:0000256" key="4">
    <source>
        <dbReference type="ARBA" id="ARBA00022816"/>
    </source>
</evidence>
<dbReference type="Pfam" id="PF05064">
    <property type="entry name" value="Nsp1_C"/>
    <property type="match status" value="1"/>
</dbReference>
<dbReference type="EMBL" id="VTPC01002920">
    <property type="protein sequence ID" value="KAF2899267.1"/>
    <property type="molecule type" value="Genomic_DNA"/>
</dbReference>
<keyword evidence="8" id="KW-0539">Nucleus</keyword>